<accession>A0A2A5CJN0</accession>
<feature type="transmembrane region" description="Helical" evidence="1">
    <location>
        <begin position="20"/>
        <end position="39"/>
    </location>
</feature>
<dbReference type="AlphaFoldDB" id="A0A2A5CJN0"/>
<dbReference type="Proteomes" id="UP000228987">
    <property type="component" value="Unassembled WGS sequence"/>
</dbReference>
<name>A0A2A5CJN0_9GAMM</name>
<keyword evidence="1" id="KW-1133">Transmembrane helix</keyword>
<feature type="transmembrane region" description="Helical" evidence="1">
    <location>
        <begin position="92"/>
        <end position="113"/>
    </location>
</feature>
<keyword evidence="1" id="KW-0812">Transmembrane</keyword>
<keyword evidence="1" id="KW-0472">Membrane</keyword>
<evidence type="ECO:0000256" key="1">
    <source>
        <dbReference type="SAM" id="Phobius"/>
    </source>
</evidence>
<gene>
    <name evidence="2" type="ORF">COA71_01510</name>
</gene>
<proteinExistence type="predicted"/>
<evidence type="ECO:0000313" key="2">
    <source>
        <dbReference type="EMBL" id="PCJ43576.1"/>
    </source>
</evidence>
<evidence type="ECO:0000313" key="3">
    <source>
        <dbReference type="Proteomes" id="UP000228987"/>
    </source>
</evidence>
<reference evidence="3" key="1">
    <citation type="submission" date="2017-08" db="EMBL/GenBank/DDBJ databases">
        <title>A dynamic microbial community with high functional redundancy inhabits the cold, oxic subseafloor aquifer.</title>
        <authorList>
            <person name="Tully B.J."/>
            <person name="Wheat C.G."/>
            <person name="Glazer B.T."/>
            <person name="Huber J.A."/>
        </authorList>
    </citation>
    <scope>NUCLEOTIDE SEQUENCE [LARGE SCALE GENOMIC DNA]</scope>
</reference>
<protein>
    <submittedName>
        <fullName evidence="2">Uncharacterized protein</fullName>
    </submittedName>
</protein>
<dbReference type="EMBL" id="NVWI01000001">
    <property type="protein sequence ID" value="PCJ43576.1"/>
    <property type="molecule type" value="Genomic_DNA"/>
</dbReference>
<organism evidence="2 3">
    <name type="scientific">SAR86 cluster bacterium</name>
    <dbReference type="NCBI Taxonomy" id="2030880"/>
    <lineage>
        <taxon>Bacteria</taxon>
        <taxon>Pseudomonadati</taxon>
        <taxon>Pseudomonadota</taxon>
        <taxon>Gammaproteobacteria</taxon>
        <taxon>SAR86 cluster</taxon>
    </lineage>
</organism>
<comment type="caution">
    <text evidence="2">The sequence shown here is derived from an EMBL/GenBank/DDBJ whole genome shotgun (WGS) entry which is preliminary data.</text>
</comment>
<sequence>MRKILFYLHRLATLLKPVRIILVILTLFALLLTAYSLLVQTRFTLNALEPSIVVSLWGMLLLASTELFQKLPDSVLPKDSFLQRAQTHCKHLFFTFLALIVLFVAALLIWLSLRLLLI</sequence>